<keyword evidence="13" id="KW-0456">Lyase</keyword>
<feature type="transmembrane region" description="Helical" evidence="10">
    <location>
        <begin position="96"/>
        <end position="114"/>
    </location>
</feature>
<dbReference type="Proteomes" id="UP000286976">
    <property type="component" value="Unassembled WGS sequence"/>
</dbReference>
<protein>
    <submittedName>
        <fullName evidence="13">Heme lyase NrfEFG subunit NrfE</fullName>
    </submittedName>
</protein>
<keyword evidence="6" id="KW-0201">Cytochrome c-type biogenesis</keyword>
<dbReference type="GO" id="GO:0017004">
    <property type="term" value="P:cytochrome complex assembly"/>
    <property type="evidence" value="ECO:0007669"/>
    <property type="project" value="UniProtKB-KW"/>
</dbReference>
<dbReference type="NCBIfam" id="TIGR00353">
    <property type="entry name" value="nrfE"/>
    <property type="match status" value="1"/>
</dbReference>
<dbReference type="GO" id="GO:0020037">
    <property type="term" value="F:heme binding"/>
    <property type="evidence" value="ECO:0007669"/>
    <property type="project" value="InterPro"/>
</dbReference>
<evidence type="ECO:0000256" key="9">
    <source>
        <dbReference type="ARBA" id="ARBA00037230"/>
    </source>
</evidence>
<comment type="subcellular location">
    <subcellularLocation>
        <location evidence="1">Cell inner membrane</location>
        <topology evidence="1">Multi-pass membrane protein</topology>
    </subcellularLocation>
</comment>
<keyword evidence="8 10" id="KW-0472">Membrane</keyword>
<dbReference type="InterPro" id="IPR032523">
    <property type="entry name" value="CcmF_C"/>
</dbReference>
<feature type="domain" description="Cytochrome c assembly protein" evidence="11">
    <location>
        <begin position="89"/>
        <end position="296"/>
    </location>
</feature>
<keyword evidence="5 10" id="KW-0812">Transmembrane</keyword>
<dbReference type="PRINTS" id="PR01411">
    <property type="entry name" value="CCMFBIOGNSIS"/>
</dbReference>
<keyword evidence="14" id="KW-1185">Reference proteome</keyword>
<evidence type="ECO:0000259" key="12">
    <source>
        <dbReference type="Pfam" id="PF16327"/>
    </source>
</evidence>
<dbReference type="GO" id="GO:0015232">
    <property type="term" value="F:heme transmembrane transporter activity"/>
    <property type="evidence" value="ECO:0007669"/>
    <property type="project" value="InterPro"/>
</dbReference>
<reference evidence="13 14" key="1">
    <citation type="journal article" date="2011" name="Front. Microbiol.">
        <title>Genomic signatures of strain selection and enhancement in Bacillus atrophaeus var. globigii, a historical biowarfare simulant.</title>
        <authorList>
            <person name="Gibbons H.S."/>
            <person name="Broomall S.M."/>
            <person name="McNew L.A."/>
            <person name="Daligault H."/>
            <person name="Chapman C."/>
            <person name="Bruce D."/>
            <person name="Karavis M."/>
            <person name="Krepps M."/>
            <person name="McGregor P.A."/>
            <person name="Hong C."/>
            <person name="Park K.H."/>
            <person name="Akmal A."/>
            <person name="Feldman A."/>
            <person name="Lin J.S."/>
            <person name="Chang W.E."/>
            <person name="Higgs B.W."/>
            <person name="Demirev P."/>
            <person name="Lindquist J."/>
            <person name="Liem A."/>
            <person name="Fochler E."/>
            <person name="Read T.D."/>
            <person name="Tapia R."/>
            <person name="Johnson S."/>
            <person name="Bishop-Lilly K.A."/>
            <person name="Detter C."/>
            <person name="Han C."/>
            <person name="Sozhamannan S."/>
            <person name="Rosenzweig C.N."/>
            <person name="Skowronski E.W."/>
        </authorList>
    </citation>
    <scope>NUCLEOTIDE SEQUENCE [LARGE SCALE GENOMIC DNA]</scope>
    <source>
        <strain evidence="13 14">AIT1</strain>
    </source>
</reference>
<dbReference type="PRINTS" id="PR01410">
    <property type="entry name" value="CCBIOGENESIS"/>
</dbReference>
<dbReference type="PANTHER" id="PTHR43653:SF1">
    <property type="entry name" value="CYTOCHROME C-TYPE BIOGENESIS PROTEIN CCMF"/>
    <property type="match status" value="1"/>
</dbReference>
<feature type="transmembrane region" description="Helical" evidence="10">
    <location>
        <begin position="6"/>
        <end position="29"/>
    </location>
</feature>
<evidence type="ECO:0000256" key="4">
    <source>
        <dbReference type="ARBA" id="ARBA00022519"/>
    </source>
</evidence>
<feature type="transmembrane region" description="Helical" evidence="10">
    <location>
        <begin position="312"/>
        <end position="332"/>
    </location>
</feature>
<comment type="function">
    <text evidence="9">Required for the biogenesis of c-type cytochromes. Possible subunit of a heme lyase.</text>
</comment>
<evidence type="ECO:0000256" key="7">
    <source>
        <dbReference type="ARBA" id="ARBA00022989"/>
    </source>
</evidence>
<evidence type="ECO:0000256" key="8">
    <source>
        <dbReference type="ARBA" id="ARBA00023136"/>
    </source>
</evidence>
<evidence type="ECO:0000256" key="1">
    <source>
        <dbReference type="ARBA" id="ARBA00004429"/>
    </source>
</evidence>
<feature type="transmembrane region" description="Helical" evidence="10">
    <location>
        <begin position="250"/>
        <end position="266"/>
    </location>
</feature>
<proteinExistence type="inferred from homology"/>
<sequence length="654" mass="72516">MIAEIGHFSLALAFAFSLLLAIVPMVGAYRGHGGYMALARPLTYGMFIFTAISYIALTTGFLTGDFSIVYVANNSSTLLPWYYRITAVWGSHEGSFLLWMLVQAGWAAALALYSTRLPLTFAARVLAVMGIIGVGFYLFMLLTSNPFDRTLPLIPIDGRDMNPLLQDPGMIIHPPLLYFGYVGLSVAFSFAIAALLGGRLDSAWARWSRPWTLAAWIFLTLGIMVGSWWAYYELGWGGWWFWDPVENASFMPWLIATALIHSLAVTEKRGTFKSWTVLLAISGFSLSLLGTFLVRSGVLVSVHSFAADPKRGLFLLGFLAVVIIGSLVLYALRASKVVSHTRYELFSREVMLLINNVLLVTATVVVLVGTLLPLVHQQLGLGSVSIGEPFFNSVFFWLIIPFVVVIGIAPMVRWRRQKMAELAKPLFLALVLAVAIGIALPVIFADYVAGLAVIGLIMAAWIAITTVQELRLRIASREQKLPALVKLGRSHWGMVFGHVGFAVVIIGIALVQNYEVERTVRMAEGDTFVQAPYSFTFKHLNHREGSNWVSDAATFEIARNGKVIGSVVSEKRMYTIQRQVQTQTGLQVNPLRDLYIAMGEQLSDGSWAVRIQVKPFVRWIWFGGVLMAIGGLLSMTDKRYRLKRKQQTLQEASL</sequence>
<feature type="transmembrane region" description="Helical" evidence="10">
    <location>
        <begin position="450"/>
        <end position="470"/>
    </location>
</feature>
<comment type="similarity">
    <text evidence="2">Belongs to the CcmF/CycK/Ccl1/NrfE/CcsA family.</text>
</comment>
<keyword evidence="4" id="KW-0997">Cell inner membrane</keyword>
<feature type="transmembrane region" description="Helical" evidence="10">
    <location>
        <begin position="353"/>
        <end position="374"/>
    </location>
</feature>
<feature type="domain" description="Cytochrome c-type biogenesis protein CcmF C-terminal" evidence="12">
    <location>
        <begin position="316"/>
        <end position="638"/>
    </location>
</feature>
<dbReference type="GO" id="GO:0016829">
    <property type="term" value="F:lyase activity"/>
    <property type="evidence" value="ECO:0007669"/>
    <property type="project" value="UniProtKB-KW"/>
</dbReference>
<dbReference type="EMBL" id="PIPQ01000002">
    <property type="protein sequence ID" value="RUO43061.1"/>
    <property type="molecule type" value="Genomic_DNA"/>
</dbReference>
<feature type="transmembrane region" description="Helical" evidence="10">
    <location>
        <begin position="394"/>
        <end position="414"/>
    </location>
</feature>
<dbReference type="InterPro" id="IPR003568">
    <property type="entry name" value="Cyt_c_biogenesis_CcmF"/>
</dbReference>
<feature type="transmembrane region" description="Helical" evidence="10">
    <location>
        <begin position="491"/>
        <end position="511"/>
    </location>
</feature>
<dbReference type="PANTHER" id="PTHR43653">
    <property type="entry name" value="CYTOCHROME C ASSEMBLY PROTEIN-RELATED"/>
    <property type="match status" value="1"/>
</dbReference>
<organism evidence="13 14">
    <name type="scientific">Aliidiomarina taiwanensis</name>
    <dbReference type="NCBI Taxonomy" id="946228"/>
    <lineage>
        <taxon>Bacteria</taxon>
        <taxon>Pseudomonadati</taxon>
        <taxon>Pseudomonadota</taxon>
        <taxon>Gammaproteobacteria</taxon>
        <taxon>Alteromonadales</taxon>
        <taxon>Idiomarinaceae</taxon>
        <taxon>Aliidiomarina</taxon>
    </lineage>
</organism>
<dbReference type="OrthoDB" id="9761451at2"/>
<evidence type="ECO:0000256" key="5">
    <source>
        <dbReference type="ARBA" id="ARBA00022692"/>
    </source>
</evidence>
<gene>
    <name evidence="13" type="ORF">CWE15_06580</name>
</gene>
<dbReference type="InterPro" id="IPR003567">
    <property type="entry name" value="Cyt_c_biogenesis"/>
</dbReference>
<name>A0A432X854_9GAMM</name>
<feature type="transmembrane region" description="Helical" evidence="10">
    <location>
        <begin position="121"/>
        <end position="142"/>
    </location>
</feature>
<dbReference type="NCBIfam" id="NF007691">
    <property type="entry name" value="PRK10369.1"/>
    <property type="match status" value="1"/>
</dbReference>
<keyword evidence="7 10" id="KW-1133">Transmembrane helix</keyword>
<feature type="transmembrane region" description="Helical" evidence="10">
    <location>
        <begin position="178"/>
        <end position="198"/>
    </location>
</feature>
<feature type="transmembrane region" description="Helical" evidence="10">
    <location>
        <begin position="41"/>
        <end position="62"/>
    </location>
</feature>
<evidence type="ECO:0000313" key="13">
    <source>
        <dbReference type="EMBL" id="RUO43061.1"/>
    </source>
</evidence>
<accession>A0A432X854</accession>
<evidence type="ECO:0000256" key="2">
    <source>
        <dbReference type="ARBA" id="ARBA00009186"/>
    </source>
</evidence>
<feature type="transmembrane region" description="Helical" evidence="10">
    <location>
        <begin position="616"/>
        <end position="635"/>
    </location>
</feature>
<dbReference type="GO" id="GO:0005886">
    <property type="term" value="C:plasma membrane"/>
    <property type="evidence" value="ECO:0007669"/>
    <property type="project" value="UniProtKB-SubCell"/>
</dbReference>
<evidence type="ECO:0000259" key="11">
    <source>
        <dbReference type="Pfam" id="PF01578"/>
    </source>
</evidence>
<feature type="transmembrane region" description="Helical" evidence="10">
    <location>
        <begin position="210"/>
        <end position="230"/>
    </location>
</feature>
<feature type="transmembrane region" description="Helical" evidence="10">
    <location>
        <begin position="278"/>
        <end position="300"/>
    </location>
</feature>
<evidence type="ECO:0000313" key="14">
    <source>
        <dbReference type="Proteomes" id="UP000286976"/>
    </source>
</evidence>
<evidence type="ECO:0000256" key="10">
    <source>
        <dbReference type="SAM" id="Phobius"/>
    </source>
</evidence>
<dbReference type="Pfam" id="PF16327">
    <property type="entry name" value="CcmF_C"/>
    <property type="match status" value="1"/>
</dbReference>
<dbReference type="Pfam" id="PF01578">
    <property type="entry name" value="Cytochrom_C_asm"/>
    <property type="match status" value="1"/>
</dbReference>
<dbReference type="InterPro" id="IPR002541">
    <property type="entry name" value="Cyt_c_assembly"/>
</dbReference>
<evidence type="ECO:0000256" key="6">
    <source>
        <dbReference type="ARBA" id="ARBA00022748"/>
    </source>
</evidence>
<evidence type="ECO:0000256" key="3">
    <source>
        <dbReference type="ARBA" id="ARBA00022475"/>
    </source>
</evidence>
<dbReference type="AlphaFoldDB" id="A0A432X854"/>
<keyword evidence="3" id="KW-1003">Cell membrane</keyword>
<comment type="caution">
    <text evidence="13">The sequence shown here is derived from an EMBL/GenBank/DDBJ whole genome shotgun (WGS) entry which is preliminary data.</text>
</comment>
<feature type="transmembrane region" description="Helical" evidence="10">
    <location>
        <begin position="426"/>
        <end position="444"/>
    </location>
</feature>
<dbReference type="RefSeq" id="WP_126757275.1">
    <property type="nucleotide sequence ID" value="NZ_PIPQ01000002.1"/>
</dbReference>